<reference evidence="1 2" key="1">
    <citation type="submission" date="2018-04" db="EMBL/GenBank/DDBJ databases">
        <title>Draft genome sequence of Pseudomonas syringae pv. actinidiae biovar 3 strains isolated from kiwifruit in Kagawa prefecture.</title>
        <authorList>
            <person name="Tabuchi M."/>
            <person name="Saito M."/>
            <person name="Fujiwara S."/>
            <person name="Sasa N."/>
            <person name="Akimitsu K."/>
            <person name="Gomi K."/>
            <person name="Konishi-Sugita S."/>
            <person name="Hamano K."/>
            <person name="Kataoka I."/>
        </authorList>
    </citation>
    <scope>NUCLEOTIDE SEQUENCE [LARGE SCALE GENOMIC DNA]</scope>
    <source>
        <strain evidence="1 2">MAFF212211</strain>
    </source>
</reference>
<dbReference type="Proteomes" id="UP000248291">
    <property type="component" value="Unassembled WGS sequence"/>
</dbReference>
<dbReference type="EMBL" id="BGKA01000183">
    <property type="protein sequence ID" value="GBH18943.1"/>
    <property type="molecule type" value="Genomic_DNA"/>
</dbReference>
<protein>
    <submittedName>
        <fullName evidence="1">Biopolymer transport protein ExbD</fullName>
    </submittedName>
</protein>
<evidence type="ECO:0000313" key="2">
    <source>
        <dbReference type="Proteomes" id="UP000248291"/>
    </source>
</evidence>
<accession>A0AAN4Q7T7</accession>
<proteinExistence type="predicted"/>
<evidence type="ECO:0000313" key="1">
    <source>
        <dbReference type="EMBL" id="GBH18943.1"/>
    </source>
</evidence>
<name>A0AAN4Q7T7_PSESF</name>
<sequence>MLTQGPGLFFTDNLDARQRRTKPHIALHLRGDGRVLRRRPVMHQISAEITLQLFVENPPFFFEQKLPQRPRQPFTGSADQCKPLRISLSERFIGHEFSSGGARVQRQQTLRCTIVRR</sequence>
<dbReference type="AlphaFoldDB" id="A0AAN4Q7T7"/>
<comment type="caution">
    <text evidence="1">The sequence shown here is derived from an EMBL/GenBank/DDBJ whole genome shotgun (WGS) entry which is preliminary data.</text>
</comment>
<gene>
    <name evidence="1" type="ORF">KPSA3_04938</name>
</gene>
<organism evidence="1 2">
    <name type="scientific">Pseudomonas syringae pv. actinidiae</name>
    <dbReference type="NCBI Taxonomy" id="103796"/>
    <lineage>
        <taxon>Bacteria</taxon>
        <taxon>Pseudomonadati</taxon>
        <taxon>Pseudomonadota</taxon>
        <taxon>Gammaproteobacteria</taxon>
        <taxon>Pseudomonadales</taxon>
        <taxon>Pseudomonadaceae</taxon>
        <taxon>Pseudomonas</taxon>
        <taxon>Pseudomonas syringae</taxon>
    </lineage>
</organism>